<dbReference type="PROSITE" id="PS00678">
    <property type="entry name" value="WD_REPEATS_1"/>
    <property type="match status" value="1"/>
</dbReference>
<accession>A0A2V3J1I6</accession>
<dbReference type="Pfam" id="PF00400">
    <property type="entry name" value="WD40"/>
    <property type="match status" value="2"/>
</dbReference>
<evidence type="ECO:0000256" key="1">
    <source>
        <dbReference type="ARBA" id="ARBA00008075"/>
    </source>
</evidence>
<protein>
    <submittedName>
        <fullName evidence="7">Polycomb group protein FERTILIZATION-INDEPENDENT ENDOSPERM</fullName>
    </submittedName>
</protein>
<keyword evidence="5" id="KW-0804">Transcription</keyword>
<dbReference type="SMART" id="SM00320">
    <property type="entry name" value="WD40"/>
    <property type="match status" value="5"/>
</dbReference>
<evidence type="ECO:0000256" key="4">
    <source>
        <dbReference type="ARBA" id="ARBA00023015"/>
    </source>
</evidence>
<dbReference type="SUPFAM" id="SSF50978">
    <property type="entry name" value="WD40 repeat-like"/>
    <property type="match status" value="1"/>
</dbReference>
<organism evidence="7 8">
    <name type="scientific">Gracilariopsis chorda</name>
    <dbReference type="NCBI Taxonomy" id="448386"/>
    <lineage>
        <taxon>Eukaryota</taxon>
        <taxon>Rhodophyta</taxon>
        <taxon>Florideophyceae</taxon>
        <taxon>Rhodymeniophycidae</taxon>
        <taxon>Gracilariales</taxon>
        <taxon>Gracilariaceae</taxon>
        <taxon>Gracilariopsis</taxon>
    </lineage>
</organism>
<feature type="repeat" description="WD" evidence="6">
    <location>
        <begin position="182"/>
        <end position="224"/>
    </location>
</feature>
<evidence type="ECO:0000256" key="3">
    <source>
        <dbReference type="ARBA" id="ARBA00022737"/>
    </source>
</evidence>
<dbReference type="EMBL" id="NBIV01000016">
    <property type="protein sequence ID" value="PXF48209.1"/>
    <property type="molecule type" value="Genomic_DNA"/>
</dbReference>
<sequence>MPKRSNSASRRSLTQKGTYRYVSSVLEDNSNEPQSTYGVQFVWKPSYYHMQGGGALWQDGGPPRSRHRGLRGLAEVALEEDLDEDEVTDLLEPEIQPADTDKQWRNLFVTCNGNTVRIYEAKHKESPSLLQFYEDSDTTEQFYCVAWTFNVTGNHEYWVCAAGRKGIIRVIDVQNFRLRSSLTGHGDAVNDLKVHPRDPALVISASKDESLRLWNLRTGATCAIFCGLRGHRGEVVHVDFSQDGSRFASCGIDNSVRIWDFYDNEDVVKGIKESHKVADLGVEDPHVYIDETGTRRKTKVPICQFPFFVTRKVHRHYVDCVMWVGELLLSKSVHNRMILWEPEQDRESLASPATEYTLLEEYVLDVCNVWFIRFAMDRHRRLVACGNDKGMVSVFDLRLTPSKPLCVINPKDKYRYSAQFVRQCAFSEDGSILLAVDDTSSVVQYERLD</sequence>
<dbReference type="InterPro" id="IPR036322">
    <property type="entry name" value="WD40_repeat_dom_sf"/>
</dbReference>
<dbReference type="Proteomes" id="UP000247409">
    <property type="component" value="Unassembled WGS sequence"/>
</dbReference>
<dbReference type="STRING" id="448386.A0A2V3J1I6"/>
<dbReference type="InterPro" id="IPR015943">
    <property type="entry name" value="WD40/YVTN_repeat-like_dom_sf"/>
</dbReference>
<feature type="repeat" description="WD" evidence="6">
    <location>
        <begin position="228"/>
        <end position="269"/>
    </location>
</feature>
<dbReference type="PROSITE" id="PS50294">
    <property type="entry name" value="WD_REPEATS_REGION"/>
    <property type="match status" value="2"/>
</dbReference>
<keyword evidence="4" id="KW-0805">Transcription regulation</keyword>
<comment type="similarity">
    <text evidence="1">Belongs to the WD repeat ESC family.</text>
</comment>
<evidence type="ECO:0000313" key="7">
    <source>
        <dbReference type="EMBL" id="PXF48209.1"/>
    </source>
</evidence>
<dbReference type="Gene3D" id="2.130.10.10">
    <property type="entry name" value="YVTN repeat-like/Quinoprotein amine dehydrogenase"/>
    <property type="match status" value="1"/>
</dbReference>
<proteinExistence type="inferred from homology"/>
<dbReference type="OrthoDB" id="7318948at2759"/>
<gene>
    <name evidence="7" type="ORF">BWQ96_02161</name>
</gene>
<dbReference type="InterPro" id="IPR051243">
    <property type="entry name" value="PcG_WD-repeat"/>
</dbReference>
<keyword evidence="3" id="KW-0677">Repeat</keyword>
<dbReference type="PROSITE" id="PS50082">
    <property type="entry name" value="WD_REPEATS_2"/>
    <property type="match status" value="2"/>
</dbReference>
<dbReference type="PANTHER" id="PTHR10253">
    <property type="entry name" value="POLYCOMB PROTEIN"/>
    <property type="match status" value="1"/>
</dbReference>
<keyword evidence="2 6" id="KW-0853">WD repeat</keyword>
<dbReference type="InterPro" id="IPR001680">
    <property type="entry name" value="WD40_rpt"/>
</dbReference>
<dbReference type="AlphaFoldDB" id="A0A2V3J1I6"/>
<dbReference type="InterPro" id="IPR019775">
    <property type="entry name" value="WD40_repeat_CS"/>
</dbReference>
<evidence type="ECO:0000256" key="5">
    <source>
        <dbReference type="ARBA" id="ARBA00023163"/>
    </source>
</evidence>
<evidence type="ECO:0000256" key="2">
    <source>
        <dbReference type="ARBA" id="ARBA00022574"/>
    </source>
</evidence>
<keyword evidence="8" id="KW-1185">Reference proteome</keyword>
<evidence type="ECO:0000313" key="8">
    <source>
        <dbReference type="Proteomes" id="UP000247409"/>
    </source>
</evidence>
<evidence type="ECO:0000256" key="6">
    <source>
        <dbReference type="PROSITE-ProRule" id="PRU00221"/>
    </source>
</evidence>
<comment type="caution">
    <text evidence="7">The sequence shown here is derived from an EMBL/GenBank/DDBJ whole genome shotgun (WGS) entry which is preliminary data.</text>
</comment>
<reference evidence="7 8" key="1">
    <citation type="journal article" date="2018" name="Mol. Biol. Evol.">
        <title>Analysis of the draft genome of the red seaweed Gracilariopsis chorda provides insights into genome size evolution in Rhodophyta.</title>
        <authorList>
            <person name="Lee J."/>
            <person name="Yang E.C."/>
            <person name="Graf L."/>
            <person name="Yang J.H."/>
            <person name="Qiu H."/>
            <person name="Zel Zion U."/>
            <person name="Chan C.X."/>
            <person name="Stephens T.G."/>
            <person name="Weber A.P.M."/>
            <person name="Boo G.H."/>
            <person name="Boo S.M."/>
            <person name="Kim K.M."/>
            <person name="Shin Y."/>
            <person name="Jung M."/>
            <person name="Lee S.J."/>
            <person name="Yim H.S."/>
            <person name="Lee J.H."/>
            <person name="Bhattacharya D."/>
            <person name="Yoon H.S."/>
        </authorList>
    </citation>
    <scope>NUCLEOTIDE SEQUENCE [LARGE SCALE GENOMIC DNA]</scope>
    <source>
        <strain evidence="7 8">SKKU-2015</strain>
        <tissue evidence="7">Whole body</tissue>
    </source>
</reference>
<name>A0A2V3J1I6_9FLOR</name>